<evidence type="ECO:0000256" key="7">
    <source>
        <dbReference type="SAM" id="Phobius"/>
    </source>
</evidence>
<feature type="transmembrane region" description="Helical" evidence="7">
    <location>
        <begin position="6"/>
        <end position="25"/>
    </location>
</feature>
<feature type="domain" description="YetF C-terminal" evidence="8">
    <location>
        <begin position="81"/>
        <end position="216"/>
    </location>
</feature>
<feature type="transmembrane region" description="Helical" evidence="7">
    <location>
        <begin position="58"/>
        <end position="78"/>
    </location>
</feature>
<feature type="domain" description="YetF-like N-terminal transmembrane" evidence="9">
    <location>
        <begin position="5"/>
        <end position="78"/>
    </location>
</feature>
<organism evidence="10 11">
    <name type="scientific">Lentibacillus juripiscarius</name>
    <dbReference type="NCBI Taxonomy" id="257446"/>
    <lineage>
        <taxon>Bacteria</taxon>
        <taxon>Bacillati</taxon>
        <taxon>Bacillota</taxon>
        <taxon>Bacilli</taxon>
        <taxon>Bacillales</taxon>
        <taxon>Bacillaceae</taxon>
        <taxon>Lentibacillus</taxon>
    </lineage>
</organism>
<keyword evidence="11" id="KW-1185">Reference proteome</keyword>
<dbReference type="Pfam" id="PF20730">
    <property type="entry name" value="YetF_N"/>
    <property type="match status" value="1"/>
</dbReference>
<evidence type="ECO:0000256" key="3">
    <source>
        <dbReference type="ARBA" id="ARBA00022475"/>
    </source>
</evidence>
<comment type="caution">
    <text evidence="10">The sequence shown here is derived from an EMBL/GenBank/DDBJ whole genome shotgun (WGS) entry which is preliminary data.</text>
</comment>
<dbReference type="Gene3D" id="3.30.240.20">
    <property type="entry name" value="bsu07140 like domains"/>
    <property type="match status" value="2"/>
</dbReference>
<evidence type="ECO:0000313" key="11">
    <source>
        <dbReference type="Proteomes" id="UP001597502"/>
    </source>
</evidence>
<evidence type="ECO:0000313" key="10">
    <source>
        <dbReference type="EMBL" id="MFD2759616.1"/>
    </source>
</evidence>
<keyword evidence="3" id="KW-1003">Cell membrane</keyword>
<comment type="similarity">
    <text evidence="2">Belongs to the UPF0702 family.</text>
</comment>
<evidence type="ECO:0000256" key="2">
    <source>
        <dbReference type="ARBA" id="ARBA00006448"/>
    </source>
</evidence>
<dbReference type="InterPro" id="IPR023090">
    <property type="entry name" value="UPF0702_alpha/beta_dom_sf"/>
</dbReference>
<evidence type="ECO:0000256" key="6">
    <source>
        <dbReference type="ARBA" id="ARBA00023136"/>
    </source>
</evidence>
<keyword evidence="6 7" id="KW-0472">Membrane</keyword>
<evidence type="ECO:0000256" key="1">
    <source>
        <dbReference type="ARBA" id="ARBA00004651"/>
    </source>
</evidence>
<evidence type="ECO:0000256" key="4">
    <source>
        <dbReference type="ARBA" id="ARBA00022692"/>
    </source>
</evidence>
<sequence>MEITELVLRIVISFIILFALARIMGRKEISQMTFFNFISAIAIGTIAGSLVTSQNLSIRNGIIALVGWAVFTLIMGFIDIKSKNARKLTTGDPLIVIKNGKIMEDSLRSARLDIDSLNALLRQKNVFAIADVDYAIFETSGKLSVMKKEIKQSATKGDMNMTSTVPNVHPIATEVISDGTVNRQNLRDLNLDMNWLEQQTNQAGIKSFSQVFYAQVQPDGTLYIDKKDDVIR</sequence>
<dbReference type="InterPro" id="IPR048454">
    <property type="entry name" value="YetF_N"/>
</dbReference>
<evidence type="ECO:0000259" key="8">
    <source>
        <dbReference type="Pfam" id="PF04239"/>
    </source>
</evidence>
<dbReference type="PANTHER" id="PTHR34582">
    <property type="entry name" value="UPF0702 TRANSMEMBRANE PROTEIN YCAP"/>
    <property type="match status" value="1"/>
</dbReference>
<reference evidence="11" key="1">
    <citation type="journal article" date="2019" name="Int. J. Syst. Evol. Microbiol.">
        <title>The Global Catalogue of Microorganisms (GCM) 10K type strain sequencing project: providing services to taxonomists for standard genome sequencing and annotation.</title>
        <authorList>
            <consortium name="The Broad Institute Genomics Platform"/>
            <consortium name="The Broad Institute Genome Sequencing Center for Infectious Disease"/>
            <person name="Wu L."/>
            <person name="Ma J."/>
        </authorList>
    </citation>
    <scope>NUCLEOTIDE SEQUENCE [LARGE SCALE GENOMIC DNA]</scope>
    <source>
        <strain evidence="11">TISTR 1535</strain>
    </source>
</reference>
<gene>
    <name evidence="10" type="ORF">ACFSUO_01270</name>
</gene>
<dbReference type="Pfam" id="PF04239">
    <property type="entry name" value="DUF421"/>
    <property type="match status" value="1"/>
</dbReference>
<dbReference type="InterPro" id="IPR007353">
    <property type="entry name" value="DUF421"/>
</dbReference>
<dbReference type="PANTHER" id="PTHR34582:SF7">
    <property type="entry name" value="UPF0702 TRANSMEMBRANE PROTEIN YDFS"/>
    <property type="match status" value="1"/>
</dbReference>
<dbReference type="Proteomes" id="UP001597502">
    <property type="component" value="Unassembled WGS sequence"/>
</dbReference>
<protein>
    <submittedName>
        <fullName evidence="10">YetF domain-containing protein</fullName>
    </submittedName>
</protein>
<name>A0ABW5V0Z1_9BACI</name>
<proteinExistence type="inferred from homology"/>
<accession>A0ABW5V0Z1</accession>
<feature type="transmembrane region" description="Helical" evidence="7">
    <location>
        <begin position="32"/>
        <end position="52"/>
    </location>
</feature>
<keyword evidence="5 7" id="KW-1133">Transmembrane helix</keyword>
<dbReference type="EMBL" id="JBHUNA010000003">
    <property type="protein sequence ID" value="MFD2759616.1"/>
    <property type="molecule type" value="Genomic_DNA"/>
</dbReference>
<dbReference type="RefSeq" id="WP_382390276.1">
    <property type="nucleotide sequence ID" value="NZ_JBHUNA010000003.1"/>
</dbReference>
<evidence type="ECO:0000259" key="9">
    <source>
        <dbReference type="Pfam" id="PF20730"/>
    </source>
</evidence>
<evidence type="ECO:0000256" key="5">
    <source>
        <dbReference type="ARBA" id="ARBA00022989"/>
    </source>
</evidence>
<keyword evidence="4 7" id="KW-0812">Transmembrane</keyword>
<comment type="subcellular location">
    <subcellularLocation>
        <location evidence="1">Cell membrane</location>
        <topology evidence="1">Multi-pass membrane protein</topology>
    </subcellularLocation>
</comment>